<dbReference type="CDD" id="cd04882">
    <property type="entry name" value="ACT_Bt0572_2"/>
    <property type="match status" value="1"/>
</dbReference>
<protein>
    <submittedName>
        <fullName evidence="2">ACT domain-containing protein</fullName>
    </submittedName>
</protein>
<sequence length="143" mass="15795">MRIKQISVVLENIPGKLSEISDVLGGEGINIRAITVADTSDLTTIRMVVDDPKKAILVLEGMDYKVRQRDVLAVETPDHPGGLNAVLKPLKEANINVHYLYPYIGRIGDNAILIVGVDKLDEAIDVMKRNWVHLISENKLSSL</sequence>
<proteinExistence type="predicted"/>
<reference evidence="2" key="1">
    <citation type="journal article" date="2021" name="Environ. Microbiol.">
        <title>Genomic characterization of three novel Desulfobacterota classes expand the metabolic and phylogenetic diversity of the phylum.</title>
        <authorList>
            <person name="Murphy C.L."/>
            <person name="Biggerstaff J."/>
            <person name="Eichhorn A."/>
            <person name="Ewing E."/>
            <person name="Shahan R."/>
            <person name="Soriano D."/>
            <person name="Stewart S."/>
            <person name="VanMol K."/>
            <person name="Walker R."/>
            <person name="Walters P."/>
            <person name="Elshahed M.S."/>
            <person name="Youssef N.H."/>
        </authorList>
    </citation>
    <scope>NUCLEOTIDE SEQUENCE</scope>
    <source>
        <strain evidence="2">Zod_Metabat.24</strain>
    </source>
</reference>
<evidence type="ECO:0000313" key="2">
    <source>
        <dbReference type="EMBL" id="MBN1571979.1"/>
    </source>
</evidence>
<dbReference type="InterPro" id="IPR045739">
    <property type="entry name" value="ACT_dom_pair"/>
</dbReference>
<dbReference type="PANTHER" id="PTHR40099:SF1">
    <property type="entry name" value="ACETOLACTATE SYNTHASE, SMALL SUBUNIT"/>
    <property type="match status" value="1"/>
</dbReference>
<accession>A0A9D8KDB4</accession>
<evidence type="ECO:0000313" key="3">
    <source>
        <dbReference type="Proteomes" id="UP000809273"/>
    </source>
</evidence>
<organism evidence="2 3">
    <name type="scientific">Candidatus Zymogenus saltonus</name>
    <dbReference type="NCBI Taxonomy" id="2844893"/>
    <lineage>
        <taxon>Bacteria</taxon>
        <taxon>Deltaproteobacteria</taxon>
        <taxon>Candidatus Zymogenia</taxon>
        <taxon>Candidatus Zymogeniales</taxon>
        <taxon>Candidatus Zymogenaceae</taxon>
        <taxon>Candidatus Zymogenus</taxon>
    </lineage>
</organism>
<dbReference type="Proteomes" id="UP000809273">
    <property type="component" value="Unassembled WGS sequence"/>
</dbReference>
<reference evidence="2" key="2">
    <citation type="submission" date="2021-01" db="EMBL/GenBank/DDBJ databases">
        <authorList>
            <person name="Hahn C.R."/>
            <person name="Youssef N.H."/>
            <person name="Elshahed M."/>
        </authorList>
    </citation>
    <scope>NUCLEOTIDE SEQUENCE</scope>
    <source>
        <strain evidence="2">Zod_Metabat.24</strain>
    </source>
</reference>
<comment type="caution">
    <text evidence="2">The sequence shown here is derived from an EMBL/GenBank/DDBJ whole genome shotgun (WGS) entry which is preliminary data.</text>
</comment>
<dbReference type="InterPro" id="IPR045865">
    <property type="entry name" value="ACT-like_dom_sf"/>
</dbReference>
<dbReference type="AlphaFoldDB" id="A0A9D8KDB4"/>
<dbReference type="Pfam" id="PF19571">
    <property type="entry name" value="ACT_8"/>
    <property type="match status" value="1"/>
</dbReference>
<dbReference type="Gene3D" id="3.30.2130.10">
    <property type="entry name" value="VC0802-like"/>
    <property type="match status" value="1"/>
</dbReference>
<dbReference type="EMBL" id="JAFGIX010000010">
    <property type="protein sequence ID" value="MBN1571979.1"/>
    <property type="molecule type" value="Genomic_DNA"/>
</dbReference>
<feature type="domain" description="ACT" evidence="1">
    <location>
        <begin position="5"/>
        <end position="79"/>
    </location>
</feature>
<dbReference type="SUPFAM" id="SSF55021">
    <property type="entry name" value="ACT-like"/>
    <property type="match status" value="2"/>
</dbReference>
<evidence type="ECO:0000259" key="1">
    <source>
        <dbReference type="PROSITE" id="PS51671"/>
    </source>
</evidence>
<name>A0A9D8KDB4_9DELT</name>
<gene>
    <name evidence="2" type="ORF">JW984_02150</name>
</gene>
<dbReference type="InterPro" id="IPR002912">
    <property type="entry name" value="ACT_dom"/>
</dbReference>
<dbReference type="PROSITE" id="PS51671">
    <property type="entry name" value="ACT"/>
    <property type="match status" value="1"/>
</dbReference>
<dbReference type="PANTHER" id="PTHR40099">
    <property type="entry name" value="ACETOLACTATE SYNTHASE, SMALL SUBUNIT"/>
    <property type="match status" value="1"/>
</dbReference>